<dbReference type="EMBL" id="JBHTBH010000006">
    <property type="protein sequence ID" value="MFC7328803.1"/>
    <property type="molecule type" value="Genomic_DNA"/>
</dbReference>
<accession>A0ABW2KG00</accession>
<name>A0ABW2KG00_9ACTN</name>
<comment type="caution">
    <text evidence="1">The sequence shown here is derived from an EMBL/GenBank/DDBJ whole genome shotgun (WGS) entry which is preliminary data.</text>
</comment>
<keyword evidence="2" id="KW-1185">Reference proteome</keyword>
<gene>
    <name evidence="1" type="ORF">ACFQRF_13715</name>
</gene>
<evidence type="ECO:0000313" key="2">
    <source>
        <dbReference type="Proteomes" id="UP001596540"/>
    </source>
</evidence>
<protein>
    <submittedName>
        <fullName evidence="1">AbrB family transcriptional regulator</fullName>
    </submittedName>
</protein>
<sequence length="74" mass="8358">MEALHMREGDEIEFISAGRDAVPRDPTVVATDQAWFWDRGWQAGERAASEQIARGRAEEYPDAESMFDALEEEG</sequence>
<dbReference type="RefSeq" id="WP_379871461.1">
    <property type="nucleotide sequence ID" value="NZ_JBHTBH010000006.1"/>
</dbReference>
<organism evidence="1 2">
    <name type="scientific">Marinactinospora rubrisoli</name>
    <dbReference type="NCBI Taxonomy" id="2715399"/>
    <lineage>
        <taxon>Bacteria</taxon>
        <taxon>Bacillati</taxon>
        <taxon>Actinomycetota</taxon>
        <taxon>Actinomycetes</taxon>
        <taxon>Streptosporangiales</taxon>
        <taxon>Nocardiopsidaceae</taxon>
        <taxon>Marinactinospora</taxon>
    </lineage>
</organism>
<dbReference type="Proteomes" id="UP001596540">
    <property type="component" value="Unassembled WGS sequence"/>
</dbReference>
<evidence type="ECO:0000313" key="1">
    <source>
        <dbReference type="EMBL" id="MFC7328803.1"/>
    </source>
</evidence>
<reference evidence="2" key="1">
    <citation type="journal article" date="2019" name="Int. J. Syst. Evol. Microbiol.">
        <title>The Global Catalogue of Microorganisms (GCM) 10K type strain sequencing project: providing services to taxonomists for standard genome sequencing and annotation.</title>
        <authorList>
            <consortium name="The Broad Institute Genomics Platform"/>
            <consortium name="The Broad Institute Genome Sequencing Center for Infectious Disease"/>
            <person name="Wu L."/>
            <person name="Ma J."/>
        </authorList>
    </citation>
    <scope>NUCLEOTIDE SEQUENCE [LARGE SCALE GENOMIC DNA]</scope>
    <source>
        <strain evidence="2">CGMCC 4.7382</strain>
    </source>
</reference>
<proteinExistence type="predicted"/>